<comment type="subcellular location">
    <subcellularLocation>
        <location evidence="1">Cytoplasm</location>
    </subcellularLocation>
</comment>
<comment type="caution">
    <text evidence="6">The sequence shown here is derived from an EMBL/GenBank/DDBJ whole genome shotgun (WGS) entry which is preliminary data.</text>
</comment>
<feature type="region of interest" description="Disordered" evidence="5">
    <location>
        <begin position="217"/>
        <end position="242"/>
    </location>
</feature>
<dbReference type="GO" id="GO:0005737">
    <property type="term" value="C:cytoplasm"/>
    <property type="evidence" value="ECO:0007669"/>
    <property type="project" value="UniProtKB-SubCell"/>
</dbReference>
<accession>A0A7J7F8X5</accession>
<protein>
    <submittedName>
        <fullName evidence="6">Uncharacterized protein</fullName>
    </submittedName>
</protein>
<keyword evidence="2" id="KW-0963">Cytoplasm</keyword>
<proteinExistence type="predicted"/>
<organism evidence="6 7">
    <name type="scientific">Diceros bicornis minor</name>
    <name type="common">South-central black rhinoceros</name>
    <dbReference type="NCBI Taxonomy" id="77932"/>
    <lineage>
        <taxon>Eukaryota</taxon>
        <taxon>Metazoa</taxon>
        <taxon>Chordata</taxon>
        <taxon>Craniata</taxon>
        <taxon>Vertebrata</taxon>
        <taxon>Euteleostomi</taxon>
        <taxon>Mammalia</taxon>
        <taxon>Eutheria</taxon>
        <taxon>Laurasiatheria</taxon>
        <taxon>Perissodactyla</taxon>
        <taxon>Rhinocerotidae</taxon>
        <taxon>Diceros</taxon>
    </lineage>
</organism>
<gene>
    <name evidence="6" type="ORF">HPG69_012612</name>
</gene>
<dbReference type="SUPFAM" id="SSF52047">
    <property type="entry name" value="RNI-like"/>
    <property type="match status" value="1"/>
</dbReference>
<dbReference type="EMBL" id="JACDTQ010001023">
    <property type="protein sequence ID" value="KAF5924358.1"/>
    <property type="molecule type" value="Genomic_DNA"/>
</dbReference>
<evidence type="ECO:0000256" key="4">
    <source>
        <dbReference type="ARBA" id="ARBA00022737"/>
    </source>
</evidence>
<evidence type="ECO:0000256" key="1">
    <source>
        <dbReference type="ARBA" id="ARBA00004496"/>
    </source>
</evidence>
<evidence type="ECO:0000256" key="2">
    <source>
        <dbReference type="ARBA" id="ARBA00022490"/>
    </source>
</evidence>
<reference evidence="6 7" key="1">
    <citation type="journal article" date="2020" name="Mol. Biol. Evol.">
        <title>Interspecific Gene Flow and the Evolution of Specialization in Black and White Rhinoceros.</title>
        <authorList>
            <person name="Moodley Y."/>
            <person name="Westbury M.V."/>
            <person name="Russo I.M."/>
            <person name="Gopalakrishnan S."/>
            <person name="Rakotoarivelo A."/>
            <person name="Olsen R.A."/>
            <person name="Prost S."/>
            <person name="Tunstall T."/>
            <person name="Ryder O.A."/>
            <person name="Dalen L."/>
            <person name="Bruford M.W."/>
        </authorList>
    </citation>
    <scope>NUCLEOTIDE SEQUENCE [LARGE SCALE GENOMIC DNA]</scope>
    <source>
        <strain evidence="6">SBR-YM</strain>
        <tissue evidence="6">Skin</tissue>
    </source>
</reference>
<evidence type="ECO:0000256" key="5">
    <source>
        <dbReference type="SAM" id="MobiDB-lite"/>
    </source>
</evidence>
<dbReference type="AlphaFoldDB" id="A0A7J7F8X5"/>
<sequence>MSEKILAPALLPGSNCVPTSLLSYLPGSLETLELPSCVLLNTDLCSLSRSPLASHLKKLDLSNNDLAHIASGVLGALLRGTSGTLQELLLKNCNMRDIHLLAILPALSCCFHLHSLSLCGNCIWKSSLTHLIQLVAGLSELKLLVCPLPVECYKYVQSTALYCLQPQQFICVKTMVRERLRALGRENLEWTFTLPTLWCDRRLTPTYSHPLCGDPSPGAAASATTQLPASPPPQRGVAHKQDGGALQPAFINGREGIVAPPYGGGARQPRFCFWVGETREAVARGTPKDNGDI</sequence>
<keyword evidence="4" id="KW-0677">Repeat</keyword>
<evidence type="ECO:0000313" key="6">
    <source>
        <dbReference type="EMBL" id="KAF5924358.1"/>
    </source>
</evidence>
<name>A0A7J7F8X5_DICBM</name>
<dbReference type="InterPro" id="IPR050694">
    <property type="entry name" value="LRRC14/PRAME"/>
</dbReference>
<evidence type="ECO:0000313" key="7">
    <source>
        <dbReference type="Proteomes" id="UP000551758"/>
    </source>
</evidence>
<dbReference type="PANTHER" id="PTHR14224">
    <property type="entry name" value="SIMILAR TO PREFERENTIALLY EXPRESSED ANTIGEN IN MELANOMA-LIKE 3"/>
    <property type="match status" value="1"/>
</dbReference>
<dbReference type="Proteomes" id="UP000551758">
    <property type="component" value="Unassembled WGS sequence"/>
</dbReference>
<keyword evidence="7" id="KW-1185">Reference proteome</keyword>
<evidence type="ECO:0000256" key="3">
    <source>
        <dbReference type="ARBA" id="ARBA00022614"/>
    </source>
</evidence>
<keyword evidence="3" id="KW-0433">Leucine-rich repeat</keyword>
<dbReference type="PANTHER" id="PTHR14224:SF9">
    <property type="entry name" value="LEUCINE-RICH REPEAT-CONTAINING PROTEIN 14"/>
    <property type="match status" value="1"/>
</dbReference>
<dbReference type="InterPro" id="IPR032675">
    <property type="entry name" value="LRR_dom_sf"/>
</dbReference>
<dbReference type="Gene3D" id="3.80.10.10">
    <property type="entry name" value="Ribonuclease Inhibitor"/>
    <property type="match status" value="1"/>
</dbReference>